<dbReference type="PROSITE" id="PS50887">
    <property type="entry name" value="GGDEF"/>
    <property type="match status" value="1"/>
</dbReference>
<accession>A0A3G8YGG3</accession>
<feature type="domain" description="PAS" evidence="1">
    <location>
        <begin position="1"/>
        <end position="46"/>
    </location>
</feature>
<feature type="domain" description="PAC" evidence="2">
    <location>
        <begin position="71"/>
        <end position="125"/>
    </location>
</feature>
<dbReference type="NCBIfam" id="TIGR00229">
    <property type="entry name" value="sensory_box"/>
    <property type="match status" value="1"/>
</dbReference>
<dbReference type="EMBL" id="CP034184">
    <property type="protein sequence ID" value="AZI44429.1"/>
    <property type="molecule type" value="Genomic_DNA"/>
</dbReference>
<dbReference type="NCBIfam" id="TIGR00254">
    <property type="entry name" value="GGDEF"/>
    <property type="match status" value="1"/>
</dbReference>
<dbReference type="RefSeq" id="WP_124874056.1">
    <property type="nucleotide sequence ID" value="NZ_CP034184.1"/>
</dbReference>
<dbReference type="SMART" id="SM00267">
    <property type="entry name" value="GGDEF"/>
    <property type="match status" value="1"/>
</dbReference>
<dbReference type="PROSITE" id="PS50112">
    <property type="entry name" value="PAS"/>
    <property type="match status" value="1"/>
</dbReference>
<gene>
    <name evidence="4" type="ORF">EHF33_14515</name>
</gene>
<dbReference type="InterPro" id="IPR043128">
    <property type="entry name" value="Rev_trsase/Diguanyl_cyclase"/>
</dbReference>
<dbReference type="Gene3D" id="3.30.70.270">
    <property type="match status" value="1"/>
</dbReference>
<dbReference type="SMART" id="SM00086">
    <property type="entry name" value="PAC"/>
    <property type="match status" value="1"/>
</dbReference>
<dbReference type="InterPro" id="IPR035965">
    <property type="entry name" value="PAS-like_dom_sf"/>
</dbReference>
<dbReference type="InterPro" id="IPR052163">
    <property type="entry name" value="DGC-Regulatory_Protein"/>
</dbReference>
<evidence type="ECO:0000313" key="4">
    <source>
        <dbReference type="EMBL" id="AZI44429.1"/>
    </source>
</evidence>
<name>A0A3G8YGG3_9DEIO</name>
<evidence type="ECO:0000259" key="3">
    <source>
        <dbReference type="PROSITE" id="PS50887"/>
    </source>
</evidence>
<dbReference type="SUPFAM" id="SSF55073">
    <property type="entry name" value="Nucleotide cyclase"/>
    <property type="match status" value="1"/>
</dbReference>
<dbReference type="Pfam" id="PF13426">
    <property type="entry name" value="PAS_9"/>
    <property type="match status" value="1"/>
</dbReference>
<organism evidence="4 5">
    <name type="scientific">Deinococcus psychrotolerans</name>
    <dbReference type="NCBI Taxonomy" id="2489213"/>
    <lineage>
        <taxon>Bacteria</taxon>
        <taxon>Thermotogati</taxon>
        <taxon>Deinococcota</taxon>
        <taxon>Deinococci</taxon>
        <taxon>Deinococcales</taxon>
        <taxon>Deinococcaceae</taxon>
        <taxon>Deinococcus</taxon>
    </lineage>
</organism>
<dbReference type="AlphaFoldDB" id="A0A3G8YGG3"/>
<feature type="domain" description="GGDEF" evidence="3">
    <location>
        <begin position="156"/>
        <end position="286"/>
    </location>
</feature>
<dbReference type="PROSITE" id="PS50113">
    <property type="entry name" value="PAC"/>
    <property type="match status" value="1"/>
</dbReference>
<proteinExistence type="predicted"/>
<dbReference type="PANTHER" id="PTHR46663:SF3">
    <property type="entry name" value="SLL0267 PROTEIN"/>
    <property type="match status" value="1"/>
</dbReference>
<protein>
    <submittedName>
        <fullName evidence="4">Diguanylate cyclase</fullName>
    </submittedName>
</protein>
<dbReference type="Gene3D" id="3.30.450.20">
    <property type="entry name" value="PAS domain"/>
    <property type="match status" value="1"/>
</dbReference>
<dbReference type="CDD" id="cd01949">
    <property type="entry name" value="GGDEF"/>
    <property type="match status" value="1"/>
</dbReference>
<evidence type="ECO:0000259" key="2">
    <source>
        <dbReference type="PROSITE" id="PS50113"/>
    </source>
</evidence>
<keyword evidence="5" id="KW-1185">Reference proteome</keyword>
<dbReference type="SUPFAM" id="SSF55785">
    <property type="entry name" value="PYP-like sensor domain (PAS domain)"/>
    <property type="match status" value="1"/>
</dbReference>
<dbReference type="InterPro" id="IPR029787">
    <property type="entry name" value="Nucleotide_cyclase"/>
</dbReference>
<evidence type="ECO:0000259" key="1">
    <source>
        <dbReference type="PROSITE" id="PS50112"/>
    </source>
</evidence>
<evidence type="ECO:0000313" key="5">
    <source>
        <dbReference type="Proteomes" id="UP000276417"/>
    </source>
</evidence>
<sequence>MLVVALTNATNGIVISANVKGRPIVYCNPAFEQLTGYTRSEIVGHNCRFLQGEGTDPEAIHQMRTAFDAGAATELVVLNYKKSGMPFWNALNIGPIHNAQGTLTHFIGVQTDVTERIDLQKQLEQRAFTDVLTGLPNRAQFMHELERELGLVDRQGHLALGFVDLDDFKSVNDSYGHKAGDELLIQVAARLRGVVRGADLVARLAGDEFVLLLRQTASRDVLERIGSRTLAAFQRPFVLDAATVTVHASLGFVQHVAGEHAAALLERADRCMYAAKHQGKNSFVTD</sequence>
<dbReference type="InterPro" id="IPR000014">
    <property type="entry name" value="PAS"/>
</dbReference>
<dbReference type="InterPro" id="IPR001610">
    <property type="entry name" value="PAC"/>
</dbReference>
<dbReference type="OrthoDB" id="9759607at2"/>
<dbReference type="Pfam" id="PF00990">
    <property type="entry name" value="GGDEF"/>
    <property type="match status" value="1"/>
</dbReference>
<dbReference type="Proteomes" id="UP000276417">
    <property type="component" value="Chromosome 2"/>
</dbReference>
<dbReference type="PANTHER" id="PTHR46663">
    <property type="entry name" value="DIGUANYLATE CYCLASE DGCT-RELATED"/>
    <property type="match status" value="1"/>
</dbReference>
<reference evidence="4 5" key="1">
    <citation type="submission" date="2018-11" db="EMBL/GenBank/DDBJ databases">
        <title>Deinococcus shelandsis sp. nov., isolated from South Shetland Islands soil of Antarctica.</title>
        <authorList>
            <person name="Tian J."/>
        </authorList>
    </citation>
    <scope>NUCLEOTIDE SEQUENCE [LARGE SCALE GENOMIC DNA]</scope>
    <source>
        <strain evidence="4 5">S14-83T</strain>
    </source>
</reference>
<dbReference type="KEGG" id="dph:EHF33_14515"/>
<dbReference type="InterPro" id="IPR000160">
    <property type="entry name" value="GGDEF_dom"/>
</dbReference>
<dbReference type="CDD" id="cd00130">
    <property type="entry name" value="PAS"/>
    <property type="match status" value="1"/>
</dbReference>
<dbReference type="InterPro" id="IPR000700">
    <property type="entry name" value="PAS-assoc_C"/>
</dbReference>